<evidence type="ECO:0000313" key="2">
    <source>
        <dbReference type="Proteomes" id="UP000326924"/>
    </source>
</evidence>
<evidence type="ECO:0008006" key="3">
    <source>
        <dbReference type="Google" id="ProtNLM"/>
    </source>
</evidence>
<comment type="caution">
    <text evidence="1">The sequence shown here is derived from an EMBL/GenBank/DDBJ whole genome shotgun (WGS) entry which is preliminary data.</text>
</comment>
<keyword evidence="2" id="KW-1185">Reference proteome</keyword>
<dbReference type="Proteomes" id="UP000326924">
    <property type="component" value="Unassembled WGS sequence"/>
</dbReference>
<evidence type="ECO:0000313" key="1">
    <source>
        <dbReference type="EMBL" id="KAA8912537.1"/>
    </source>
</evidence>
<dbReference type="AlphaFoldDB" id="A0A5J5F777"/>
<sequence length="326" mass="37510">MASLCTIPPELRIEILSRLPDLRSLAAAIFTSRTIHEAFTIARNDVMQRVLDAEIPLSSITGELELLLPQDCVAALQDRSSSVRGKALDMLCIYQGFVSAYCRRFCAETLPQLPSEARSPASPSERLLIQRAVYRFWALSRATTAFRSKSPSVTEDLSFAKTYMLRYSLWEVAELAIICRYIHQKLDRLCFLHGSLVTDEYIRNTANQLTVTSLALLDLPTLYSVLFSPQTTTGIFERYLKQPSCYRIWSNLFTADRMNRRHDRTAFPPRCICKRRDMPSYEYDQYLRYITCTVVGVEFDQDEVRNDLALWDDSRLERLGLFPPVE</sequence>
<reference evidence="1 2" key="1">
    <citation type="submission" date="2019-09" db="EMBL/GenBank/DDBJ databases">
        <title>Draft genome of the ectomycorrhizal ascomycete Sphaerosporella brunnea.</title>
        <authorList>
            <consortium name="DOE Joint Genome Institute"/>
            <person name="Benucci G.M."/>
            <person name="Marozzi G."/>
            <person name="Antonielli L."/>
            <person name="Sanchez S."/>
            <person name="Marco P."/>
            <person name="Wang X."/>
            <person name="Falini L.B."/>
            <person name="Barry K."/>
            <person name="Haridas S."/>
            <person name="Lipzen A."/>
            <person name="Labutti K."/>
            <person name="Grigoriev I.V."/>
            <person name="Murat C."/>
            <person name="Martin F."/>
            <person name="Albertini E."/>
            <person name="Donnini D."/>
            <person name="Bonito G."/>
        </authorList>
    </citation>
    <scope>NUCLEOTIDE SEQUENCE [LARGE SCALE GENOMIC DNA]</scope>
    <source>
        <strain evidence="1 2">Sb_GMNB300</strain>
    </source>
</reference>
<gene>
    <name evidence="1" type="ORF">FN846DRAFT_903525</name>
</gene>
<organism evidence="1 2">
    <name type="scientific">Sphaerosporella brunnea</name>
    <dbReference type="NCBI Taxonomy" id="1250544"/>
    <lineage>
        <taxon>Eukaryota</taxon>
        <taxon>Fungi</taxon>
        <taxon>Dikarya</taxon>
        <taxon>Ascomycota</taxon>
        <taxon>Pezizomycotina</taxon>
        <taxon>Pezizomycetes</taxon>
        <taxon>Pezizales</taxon>
        <taxon>Pyronemataceae</taxon>
        <taxon>Sphaerosporella</taxon>
    </lineage>
</organism>
<proteinExistence type="predicted"/>
<dbReference type="InParanoid" id="A0A5J5F777"/>
<dbReference type="OrthoDB" id="5304511at2759"/>
<accession>A0A5J5F777</accession>
<name>A0A5J5F777_9PEZI</name>
<protein>
    <recommendedName>
        <fullName evidence="3">F-box domain-containing protein</fullName>
    </recommendedName>
</protein>
<dbReference type="EMBL" id="VXIS01000023">
    <property type="protein sequence ID" value="KAA8912537.1"/>
    <property type="molecule type" value="Genomic_DNA"/>
</dbReference>